<dbReference type="AlphaFoldDB" id="A0A918Q485"/>
<dbReference type="InterPro" id="IPR029063">
    <property type="entry name" value="SAM-dependent_MTases_sf"/>
</dbReference>
<protein>
    <submittedName>
        <fullName evidence="2">Methyltransferase type 11</fullName>
    </submittedName>
</protein>
<organism evidence="2 3">
    <name type="scientific">Asticcacaulis endophyticus</name>
    <dbReference type="NCBI Taxonomy" id="1395890"/>
    <lineage>
        <taxon>Bacteria</taxon>
        <taxon>Pseudomonadati</taxon>
        <taxon>Pseudomonadota</taxon>
        <taxon>Alphaproteobacteria</taxon>
        <taxon>Caulobacterales</taxon>
        <taxon>Caulobacteraceae</taxon>
        <taxon>Asticcacaulis</taxon>
    </lineage>
</organism>
<dbReference type="GO" id="GO:0032259">
    <property type="term" value="P:methylation"/>
    <property type="evidence" value="ECO:0007669"/>
    <property type="project" value="UniProtKB-KW"/>
</dbReference>
<dbReference type="Proteomes" id="UP000662572">
    <property type="component" value="Unassembled WGS sequence"/>
</dbReference>
<accession>A0A918Q485</accession>
<dbReference type="GO" id="GO:0008757">
    <property type="term" value="F:S-adenosylmethionine-dependent methyltransferase activity"/>
    <property type="evidence" value="ECO:0007669"/>
    <property type="project" value="InterPro"/>
</dbReference>
<evidence type="ECO:0000259" key="1">
    <source>
        <dbReference type="Pfam" id="PF08241"/>
    </source>
</evidence>
<dbReference type="SUPFAM" id="SSF53335">
    <property type="entry name" value="S-adenosyl-L-methionine-dependent methyltransferases"/>
    <property type="match status" value="1"/>
</dbReference>
<reference evidence="2" key="2">
    <citation type="submission" date="2020-09" db="EMBL/GenBank/DDBJ databases">
        <authorList>
            <person name="Sun Q."/>
            <person name="Kim S."/>
        </authorList>
    </citation>
    <scope>NUCLEOTIDE SEQUENCE</scope>
    <source>
        <strain evidence="2">KCTC 32296</strain>
    </source>
</reference>
<evidence type="ECO:0000313" key="2">
    <source>
        <dbReference type="EMBL" id="GGZ30304.1"/>
    </source>
</evidence>
<dbReference type="CDD" id="cd02440">
    <property type="entry name" value="AdoMet_MTases"/>
    <property type="match status" value="1"/>
</dbReference>
<reference evidence="2" key="1">
    <citation type="journal article" date="2014" name="Int. J. Syst. Evol. Microbiol.">
        <title>Complete genome sequence of Corynebacterium casei LMG S-19264T (=DSM 44701T), isolated from a smear-ripened cheese.</title>
        <authorList>
            <consortium name="US DOE Joint Genome Institute (JGI-PGF)"/>
            <person name="Walter F."/>
            <person name="Albersmeier A."/>
            <person name="Kalinowski J."/>
            <person name="Ruckert C."/>
        </authorList>
    </citation>
    <scope>NUCLEOTIDE SEQUENCE</scope>
    <source>
        <strain evidence="2">KCTC 32296</strain>
    </source>
</reference>
<feature type="domain" description="Methyltransferase type 11" evidence="1">
    <location>
        <begin position="42"/>
        <end position="129"/>
    </location>
</feature>
<dbReference type="Gene3D" id="3.40.50.150">
    <property type="entry name" value="Vaccinia Virus protein VP39"/>
    <property type="match status" value="1"/>
</dbReference>
<comment type="caution">
    <text evidence="2">The sequence shown here is derived from an EMBL/GenBank/DDBJ whole genome shotgun (WGS) entry which is preliminary data.</text>
</comment>
<dbReference type="InterPro" id="IPR013216">
    <property type="entry name" value="Methyltransf_11"/>
</dbReference>
<keyword evidence="3" id="KW-1185">Reference proteome</keyword>
<dbReference type="Pfam" id="PF08241">
    <property type="entry name" value="Methyltransf_11"/>
    <property type="match status" value="1"/>
</dbReference>
<dbReference type="RefSeq" id="WP_189485805.1">
    <property type="nucleotide sequence ID" value="NZ_BMZB01000001.1"/>
</dbReference>
<keyword evidence="2" id="KW-0489">Methyltransferase</keyword>
<keyword evidence="2" id="KW-0808">Transferase</keyword>
<proteinExistence type="predicted"/>
<gene>
    <name evidence="2" type="ORF">GCM10011273_15690</name>
</gene>
<name>A0A918Q485_9CAUL</name>
<dbReference type="EMBL" id="BMZB01000001">
    <property type="protein sequence ID" value="GGZ30304.1"/>
    <property type="molecule type" value="Genomic_DNA"/>
</dbReference>
<evidence type="ECO:0000313" key="3">
    <source>
        <dbReference type="Proteomes" id="UP000662572"/>
    </source>
</evidence>
<sequence>MRRSVEDLNRFYTTPEGMMARQMVSDKLMEAWDDVTGLDVLGLGYATPYLAPFAKARRVLAAMPAAQGAEIWPEDLRVRSVLVDEQALPFSGGLFDRILLIHALEEAQNPERLLLEASRLLSPNGRLIIAVAARGGFWAHAEKTPFGHGLPYSRMQLETAIRGAELEPLAWSYALYTPPWRALTRWSKTIEMIVPNVLPMNGGLILMEAGRRPFVALTQKSADKSILSDIREALGAKPVPTAREIEKA</sequence>